<organism evidence="3 4">
    <name type="scientific">Sphingomonas cremea</name>
    <dbReference type="NCBI Taxonomy" id="2904799"/>
    <lineage>
        <taxon>Bacteria</taxon>
        <taxon>Pseudomonadati</taxon>
        <taxon>Pseudomonadota</taxon>
        <taxon>Alphaproteobacteria</taxon>
        <taxon>Sphingomonadales</taxon>
        <taxon>Sphingomonadaceae</taxon>
        <taxon>Sphingomonas</taxon>
    </lineage>
</organism>
<dbReference type="PANTHER" id="PTHR35535:SF2">
    <property type="entry name" value="DUF306 DOMAIN-CONTAINING PROTEIN"/>
    <property type="match status" value="1"/>
</dbReference>
<name>A0A9X1QL26_9SPHN</name>
<comment type="caution">
    <text evidence="3">The sequence shown here is derived from an EMBL/GenBank/DDBJ whole genome shotgun (WGS) entry which is preliminary data.</text>
</comment>
<feature type="compositionally biased region" description="Pro residues" evidence="1">
    <location>
        <begin position="41"/>
        <end position="77"/>
    </location>
</feature>
<evidence type="ECO:0000256" key="1">
    <source>
        <dbReference type="SAM" id="MobiDB-lite"/>
    </source>
</evidence>
<dbReference type="InterPro" id="IPR053147">
    <property type="entry name" value="Hsp_HslJ-like"/>
</dbReference>
<dbReference type="Gene3D" id="2.40.128.270">
    <property type="match status" value="1"/>
</dbReference>
<accession>A0A9X1QL26</accession>
<dbReference type="Proteomes" id="UP001139410">
    <property type="component" value="Unassembled WGS sequence"/>
</dbReference>
<sequence length="296" mass="31361">MKTIIALPLLVLGLAACQPYPQGPGYPGGPQPYPQDSTGYPPYPPGPAYPGPGGPPYPPGPAYPAPGYPQPGYPQPGYPSGEASYRAIGTEPFWDLEIGQNLTFTDRGNNMSVVQPTPRPINGTAGEIYRTQRLEVNIVHSRCSDGMSDRTYPDTVQVYVDGRQYRGCGAPNAFFSQVGETGQPNYPGTPVANLSGTNWRVVAINGTRTPASNFYINFMPDRISAKFGCNSLGAGYTQTGNVVDAGAVMATRMACPDMSFENQGSAILADPMTISGVGNQLTLSNRAGSIDLVRAD</sequence>
<dbReference type="PANTHER" id="PTHR35535">
    <property type="entry name" value="HEAT SHOCK PROTEIN HSLJ"/>
    <property type="match status" value="1"/>
</dbReference>
<dbReference type="InterPro" id="IPR038670">
    <property type="entry name" value="HslJ-like_sf"/>
</dbReference>
<proteinExistence type="predicted"/>
<feature type="domain" description="DUF306" evidence="2">
    <location>
        <begin position="192"/>
        <end position="288"/>
    </location>
</feature>
<dbReference type="InterPro" id="IPR005184">
    <property type="entry name" value="DUF306_Meta_HslJ"/>
</dbReference>
<dbReference type="RefSeq" id="WP_235066478.1">
    <property type="nucleotide sequence ID" value="NZ_JAKFGM010000001.1"/>
</dbReference>
<dbReference type="Pfam" id="PF03724">
    <property type="entry name" value="META"/>
    <property type="match status" value="1"/>
</dbReference>
<dbReference type="EMBL" id="JAKFGM010000001">
    <property type="protein sequence ID" value="MCF2513992.1"/>
    <property type="molecule type" value="Genomic_DNA"/>
</dbReference>
<evidence type="ECO:0000313" key="3">
    <source>
        <dbReference type="EMBL" id="MCF2513992.1"/>
    </source>
</evidence>
<evidence type="ECO:0000313" key="4">
    <source>
        <dbReference type="Proteomes" id="UP001139410"/>
    </source>
</evidence>
<gene>
    <name evidence="3" type="ORF">LVY65_02765</name>
</gene>
<dbReference type="PROSITE" id="PS51257">
    <property type="entry name" value="PROKAR_LIPOPROTEIN"/>
    <property type="match status" value="1"/>
</dbReference>
<evidence type="ECO:0000259" key="2">
    <source>
        <dbReference type="Pfam" id="PF03724"/>
    </source>
</evidence>
<keyword evidence="4" id="KW-1185">Reference proteome</keyword>
<feature type="region of interest" description="Disordered" evidence="1">
    <location>
        <begin position="25"/>
        <end position="78"/>
    </location>
</feature>
<protein>
    <submittedName>
        <fullName evidence="3">META domain-containing protein</fullName>
    </submittedName>
</protein>
<reference evidence="3" key="1">
    <citation type="submission" date="2022-01" db="EMBL/GenBank/DDBJ databases">
        <authorList>
            <person name="Jo J.-H."/>
            <person name="Im W.-T."/>
        </authorList>
    </citation>
    <scope>NUCLEOTIDE SEQUENCE</scope>
    <source>
        <strain evidence="3">G124</strain>
    </source>
</reference>
<dbReference type="AlphaFoldDB" id="A0A9X1QL26"/>